<dbReference type="AlphaFoldDB" id="A0A9N7YIF3"/>
<evidence type="ECO:0000313" key="1">
    <source>
        <dbReference type="EMBL" id="CAB1425344.1"/>
    </source>
</evidence>
<accession>A0A9N7YIF3</accession>
<keyword evidence="2" id="KW-1185">Reference proteome</keyword>
<comment type="caution">
    <text evidence="1">The sequence shown here is derived from an EMBL/GenBank/DDBJ whole genome shotgun (WGS) entry which is preliminary data.</text>
</comment>
<name>A0A9N7YIF3_PLEPL</name>
<gene>
    <name evidence="1" type="ORF">PLEPLA_LOCUS13274</name>
</gene>
<sequence>MGNESLLHFICYMFYNSSTGVIGAVSGAHCSAPKTTLTCKQPWISLLPRSPLTESPVLRKVAVFQLHHIGPRPGPRLPRLFFAVNSSSTSSLVSAQQQHHDDLL</sequence>
<protein>
    <submittedName>
        <fullName evidence="1">Uncharacterized protein</fullName>
    </submittedName>
</protein>
<dbReference type="Proteomes" id="UP001153269">
    <property type="component" value="Unassembled WGS sequence"/>
</dbReference>
<proteinExistence type="predicted"/>
<dbReference type="EMBL" id="CADEAL010000796">
    <property type="protein sequence ID" value="CAB1425344.1"/>
    <property type="molecule type" value="Genomic_DNA"/>
</dbReference>
<organism evidence="1 2">
    <name type="scientific">Pleuronectes platessa</name>
    <name type="common">European plaice</name>
    <dbReference type="NCBI Taxonomy" id="8262"/>
    <lineage>
        <taxon>Eukaryota</taxon>
        <taxon>Metazoa</taxon>
        <taxon>Chordata</taxon>
        <taxon>Craniata</taxon>
        <taxon>Vertebrata</taxon>
        <taxon>Euteleostomi</taxon>
        <taxon>Actinopterygii</taxon>
        <taxon>Neopterygii</taxon>
        <taxon>Teleostei</taxon>
        <taxon>Neoteleostei</taxon>
        <taxon>Acanthomorphata</taxon>
        <taxon>Carangaria</taxon>
        <taxon>Pleuronectiformes</taxon>
        <taxon>Pleuronectoidei</taxon>
        <taxon>Pleuronectidae</taxon>
        <taxon>Pleuronectes</taxon>
    </lineage>
</organism>
<reference evidence="1" key="1">
    <citation type="submission" date="2020-03" db="EMBL/GenBank/DDBJ databases">
        <authorList>
            <person name="Weist P."/>
        </authorList>
    </citation>
    <scope>NUCLEOTIDE SEQUENCE</scope>
</reference>
<evidence type="ECO:0000313" key="2">
    <source>
        <dbReference type="Proteomes" id="UP001153269"/>
    </source>
</evidence>